<feature type="compositionally biased region" description="Basic residues" evidence="1">
    <location>
        <begin position="29"/>
        <end position="39"/>
    </location>
</feature>
<dbReference type="InParanoid" id="K3WJ09"/>
<dbReference type="Proteomes" id="UP000019132">
    <property type="component" value="Unassembled WGS sequence"/>
</dbReference>
<protein>
    <submittedName>
        <fullName evidence="2">Uncharacterized protein</fullName>
    </submittedName>
</protein>
<dbReference type="OMA" id="WPGNAST"/>
<evidence type="ECO:0000313" key="3">
    <source>
        <dbReference type="Proteomes" id="UP000019132"/>
    </source>
</evidence>
<feature type="compositionally biased region" description="Polar residues" evidence="1">
    <location>
        <begin position="101"/>
        <end position="121"/>
    </location>
</feature>
<evidence type="ECO:0000313" key="2">
    <source>
        <dbReference type="EnsemblProtists" id="PYU1_T004951"/>
    </source>
</evidence>
<proteinExistence type="predicted"/>
<feature type="region of interest" description="Disordered" evidence="1">
    <location>
        <begin position="1"/>
        <end position="69"/>
    </location>
</feature>
<name>K3WJ09_GLOUD</name>
<organism evidence="2 3">
    <name type="scientific">Globisporangium ultimum (strain ATCC 200006 / CBS 805.95 / DAOM BR144)</name>
    <name type="common">Pythium ultimum</name>
    <dbReference type="NCBI Taxonomy" id="431595"/>
    <lineage>
        <taxon>Eukaryota</taxon>
        <taxon>Sar</taxon>
        <taxon>Stramenopiles</taxon>
        <taxon>Oomycota</taxon>
        <taxon>Peronosporomycetes</taxon>
        <taxon>Pythiales</taxon>
        <taxon>Pythiaceae</taxon>
        <taxon>Globisporangium</taxon>
    </lineage>
</organism>
<feature type="region of interest" description="Disordered" evidence="1">
    <location>
        <begin position="85"/>
        <end position="121"/>
    </location>
</feature>
<dbReference type="HOGENOM" id="CLU_1032375_0_0_1"/>
<accession>K3WJ09</accession>
<dbReference type="AlphaFoldDB" id="K3WJ09"/>
<dbReference type="EMBL" id="GL376564">
    <property type="status" value="NOT_ANNOTATED_CDS"/>
    <property type="molecule type" value="Genomic_DNA"/>
</dbReference>
<reference evidence="3" key="2">
    <citation type="submission" date="2010-04" db="EMBL/GenBank/DDBJ databases">
        <authorList>
            <person name="Buell R."/>
            <person name="Hamilton J."/>
            <person name="Hostetler J."/>
        </authorList>
    </citation>
    <scope>NUCLEOTIDE SEQUENCE [LARGE SCALE GENOMIC DNA]</scope>
    <source>
        <strain evidence="3">DAOM:BR144</strain>
    </source>
</reference>
<keyword evidence="3" id="KW-1185">Reference proteome</keyword>
<dbReference type="EnsemblProtists" id="PYU1_T004951">
    <property type="protein sequence ID" value="PYU1_T004951"/>
    <property type="gene ID" value="PYU1_G004940"/>
</dbReference>
<sequence length="270" mass="29451">MEALSPPSSPSSFSSDNDDLQQKVLTPPRPRRSISARRTKYQDADLPEQPPPPVGSPSSSKPTQPFLKRKPYKVVFRKLDWSSVSSRTDSSWSHGNPADNAASQNHTGVKSVIPTSPRNAKSVQSEIAIATPGATAMSKTPGVNPLDDDEARRRRSDEAVALHPVIKDRLQELSQTVYDCCQVTPQTKSLAQLKYQVERRKYLLVLSHSQPPTPSVGIPTDWPGNASTTHTLSKASNATLSTLWKELVADVTGALYATQLANLRSEESNS</sequence>
<reference evidence="2" key="3">
    <citation type="submission" date="2015-02" db="UniProtKB">
        <authorList>
            <consortium name="EnsemblProtists"/>
        </authorList>
    </citation>
    <scope>IDENTIFICATION</scope>
    <source>
        <strain evidence="2">DAOM BR144</strain>
    </source>
</reference>
<evidence type="ECO:0000256" key="1">
    <source>
        <dbReference type="SAM" id="MobiDB-lite"/>
    </source>
</evidence>
<dbReference type="VEuPathDB" id="FungiDB:PYU1_G004940"/>
<dbReference type="eggNOG" id="ENOG502SF2D">
    <property type="taxonomic scope" value="Eukaryota"/>
</dbReference>
<reference evidence="3" key="1">
    <citation type="journal article" date="2010" name="Genome Biol.">
        <title>Genome sequence of the necrotrophic plant pathogen Pythium ultimum reveals original pathogenicity mechanisms and effector repertoire.</title>
        <authorList>
            <person name="Levesque C.A."/>
            <person name="Brouwer H."/>
            <person name="Cano L."/>
            <person name="Hamilton J.P."/>
            <person name="Holt C."/>
            <person name="Huitema E."/>
            <person name="Raffaele S."/>
            <person name="Robideau G.P."/>
            <person name="Thines M."/>
            <person name="Win J."/>
            <person name="Zerillo M.M."/>
            <person name="Beakes G.W."/>
            <person name="Boore J.L."/>
            <person name="Busam D."/>
            <person name="Dumas B."/>
            <person name="Ferriera S."/>
            <person name="Fuerstenberg S.I."/>
            <person name="Gachon C.M."/>
            <person name="Gaulin E."/>
            <person name="Govers F."/>
            <person name="Grenville-Briggs L."/>
            <person name="Horner N."/>
            <person name="Hostetler J."/>
            <person name="Jiang R.H."/>
            <person name="Johnson J."/>
            <person name="Krajaejun T."/>
            <person name="Lin H."/>
            <person name="Meijer H.J."/>
            <person name="Moore B."/>
            <person name="Morris P."/>
            <person name="Phuntmart V."/>
            <person name="Puiu D."/>
            <person name="Shetty J."/>
            <person name="Stajich J.E."/>
            <person name="Tripathy S."/>
            <person name="Wawra S."/>
            <person name="van West P."/>
            <person name="Whitty B.R."/>
            <person name="Coutinho P.M."/>
            <person name="Henrissat B."/>
            <person name="Martin F."/>
            <person name="Thomas P.D."/>
            <person name="Tyler B.M."/>
            <person name="De Vries R.P."/>
            <person name="Kamoun S."/>
            <person name="Yandell M."/>
            <person name="Tisserat N."/>
            <person name="Buell C.R."/>
        </authorList>
    </citation>
    <scope>NUCLEOTIDE SEQUENCE</scope>
    <source>
        <strain evidence="3">DAOM:BR144</strain>
    </source>
</reference>